<name>A0A8B8I4M5_VANTA</name>
<dbReference type="InterPro" id="IPR051487">
    <property type="entry name" value="Ser/Thr_Proteases_Immune/Dev"/>
</dbReference>
<evidence type="ECO:0000256" key="8">
    <source>
        <dbReference type="RuleBase" id="RU366078"/>
    </source>
</evidence>
<evidence type="ECO:0000256" key="3">
    <source>
        <dbReference type="ARBA" id="ARBA00022801"/>
    </source>
</evidence>
<keyword evidence="3 7" id="KW-0378">Hydrolase</keyword>
<evidence type="ECO:0000256" key="2">
    <source>
        <dbReference type="ARBA" id="ARBA00022729"/>
    </source>
</evidence>
<dbReference type="Pfam" id="PF12032">
    <property type="entry name" value="CLIP"/>
    <property type="match status" value="2"/>
</dbReference>
<evidence type="ECO:0000256" key="6">
    <source>
        <dbReference type="ARBA" id="ARBA00024195"/>
    </source>
</evidence>
<dbReference type="InterPro" id="IPR001314">
    <property type="entry name" value="Peptidase_S1A"/>
</dbReference>
<keyword evidence="4 7" id="KW-0720">Serine protease</keyword>
<dbReference type="SUPFAM" id="SSF50494">
    <property type="entry name" value="Trypsin-like serine proteases"/>
    <property type="match status" value="1"/>
</dbReference>
<dbReference type="InterPro" id="IPR001254">
    <property type="entry name" value="Trypsin_dom"/>
</dbReference>
<feature type="domain" description="Peptidase S1" evidence="9">
    <location>
        <begin position="177"/>
        <end position="439"/>
    </location>
</feature>
<dbReference type="EC" id="3.4.21.-" evidence="7"/>
<proteinExistence type="inferred from homology"/>
<dbReference type="Pfam" id="PF00089">
    <property type="entry name" value="Trypsin"/>
    <property type="match status" value="1"/>
</dbReference>
<evidence type="ECO:0000256" key="4">
    <source>
        <dbReference type="ARBA" id="ARBA00022825"/>
    </source>
</evidence>
<dbReference type="Gene3D" id="2.40.10.10">
    <property type="entry name" value="Trypsin-like serine proteases"/>
    <property type="match status" value="2"/>
</dbReference>
<dbReference type="PROSITE" id="PS00135">
    <property type="entry name" value="TRYPSIN_SER"/>
    <property type="match status" value="1"/>
</dbReference>
<dbReference type="InterPro" id="IPR018114">
    <property type="entry name" value="TRYPSIN_HIS"/>
</dbReference>
<dbReference type="GO" id="GO:0006508">
    <property type="term" value="P:proteolysis"/>
    <property type="evidence" value="ECO:0007669"/>
    <property type="project" value="UniProtKB-KW"/>
</dbReference>
<protein>
    <recommendedName>
        <fullName evidence="8">CLIP domain-containing serine protease</fullName>
        <ecNumber evidence="7">3.4.21.-</ecNumber>
    </recommendedName>
</protein>
<dbReference type="PROSITE" id="PS00134">
    <property type="entry name" value="TRYPSIN_HIS"/>
    <property type="match status" value="1"/>
</dbReference>
<keyword evidence="8" id="KW-0964">Secreted</keyword>
<evidence type="ECO:0000256" key="1">
    <source>
        <dbReference type="ARBA" id="ARBA00022670"/>
    </source>
</evidence>
<feature type="chain" id="PRO_5044957561" description="CLIP domain-containing serine protease" evidence="8">
    <location>
        <begin position="23"/>
        <end position="440"/>
    </location>
</feature>
<dbReference type="InterPro" id="IPR009003">
    <property type="entry name" value="Peptidase_S1_PA"/>
</dbReference>
<accession>A0A8B8I4M5</accession>
<feature type="signal peptide" evidence="8">
    <location>
        <begin position="1"/>
        <end position="22"/>
    </location>
</feature>
<evidence type="ECO:0000259" key="9">
    <source>
        <dbReference type="PROSITE" id="PS50240"/>
    </source>
</evidence>
<dbReference type="PRINTS" id="PR00722">
    <property type="entry name" value="CHYMOTRYPSIN"/>
</dbReference>
<dbReference type="InterPro" id="IPR038565">
    <property type="entry name" value="CLIP_sf"/>
</dbReference>
<dbReference type="InterPro" id="IPR033116">
    <property type="entry name" value="TRYPSIN_SER"/>
</dbReference>
<dbReference type="PROSITE" id="PS51888">
    <property type="entry name" value="CLIP"/>
    <property type="match status" value="2"/>
</dbReference>
<evidence type="ECO:0000256" key="7">
    <source>
        <dbReference type="RuleBase" id="RU363034"/>
    </source>
</evidence>
<dbReference type="SMART" id="SM00680">
    <property type="entry name" value="CLIP"/>
    <property type="match status" value="2"/>
</dbReference>
<comment type="similarity">
    <text evidence="6 8">Belongs to the peptidase S1 family. CLIP subfamily.</text>
</comment>
<keyword evidence="1 7" id="KW-0645">Protease</keyword>
<sequence length="440" mass="48750">MKMTPLSIVLAIVVLYVCRVQGQSQCVSPTGVKGQCISIFECPALLALLNKRDKEKEDVKLLKDSHCGFIKQHIPKVCCEIIVDTTDRRCFTPDANIGTCISLYSCPPLRNLLRPPISKEDLAFVQNSKCEGPDQYSVCCGSQIKTTIKRSECGPSIAPPDPRTECCGLETYTDNRILGGNATAIDQHPWLTILEYRGVKDNKIKLLCGGALISSQYVLTAGHCVVGPVLRIGELINVRLGEYDTSSEGQDCIQPNYSDVDCTDSPVILPIEKVIPHRDYNPGSQLKRNDIALLRLKSEAPYTDFIRPICLPYEDITQTTGTQFLEVAGWGAVSEIKSYSNVKLHVFLPYKPLKECQQAYEVQGRKLKLWHKQICAGGDKGKDSCKGDSGGPLMTHNNRRIYQIVGVVSFGPTPCGTENVPGVYTKVYDYLPWIRSEMKP</sequence>
<dbReference type="GO" id="GO:0004252">
    <property type="term" value="F:serine-type endopeptidase activity"/>
    <property type="evidence" value="ECO:0007669"/>
    <property type="project" value="UniProtKB-UniRule"/>
</dbReference>
<dbReference type="GO" id="GO:0005576">
    <property type="term" value="C:extracellular region"/>
    <property type="evidence" value="ECO:0007669"/>
    <property type="project" value="UniProtKB-SubCell"/>
</dbReference>
<evidence type="ECO:0000256" key="5">
    <source>
        <dbReference type="ARBA" id="ARBA00023157"/>
    </source>
</evidence>
<dbReference type="Proteomes" id="UP001652626">
    <property type="component" value="Chromosome 23"/>
</dbReference>
<keyword evidence="2 8" id="KW-0732">Signal</keyword>
<dbReference type="PANTHER" id="PTHR24256">
    <property type="entry name" value="TRYPTASE-RELATED"/>
    <property type="match status" value="1"/>
</dbReference>
<comment type="subcellular location">
    <subcellularLocation>
        <location evidence="8">Secreted</location>
    </subcellularLocation>
</comment>
<reference evidence="12" key="1">
    <citation type="submission" date="2025-08" db="UniProtKB">
        <authorList>
            <consortium name="RefSeq"/>
        </authorList>
    </citation>
    <scope>IDENTIFICATION</scope>
    <source>
        <tissue evidence="12">Whole body</tissue>
    </source>
</reference>
<keyword evidence="11" id="KW-1185">Reference proteome</keyword>
<comment type="domain">
    <text evidence="8">The clip domain consists of 35-55 residues which are 'knitted' together usually by 3 conserved disulfide bonds forming a clip-like compact structure.</text>
</comment>
<dbReference type="CDD" id="cd00190">
    <property type="entry name" value="Tryp_SPc"/>
    <property type="match status" value="1"/>
</dbReference>
<dbReference type="RefSeq" id="XP_026492019.2">
    <property type="nucleotide sequence ID" value="XM_026636234.2"/>
</dbReference>
<dbReference type="SMART" id="SM00020">
    <property type="entry name" value="Tryp_SPc"/>
    <property type="match status" value="1"/>
</dbReference>
<evidence type="ECO:0000313" key="11">
    <source>
        <dbReference type="Proteomes" id="UP001652626"/>
    </source>
</evidence>
<dbReference type="GeneID" id="135193287"/>
<gene>
    <name evidence="12" type="primary">LOC135193287</name>
</gene>
<dbReference type="PROSITE" id="PS50240">
    <property type="entry name" value="TRYPSIN_DOM"/>
    <property type="match status" value="1"/>
</dbReference>
<organism evidence="11 12">
    <name type="scientific">Vanessa tameamea</name>
    <name type="common">Kamehameha butterfly</name>
    <dbReference type="NCBI Taxonomy" id="334116"/>
    <lineage>
        <taxon>Eukaryota</taxon>
        <taxon>Metazoa</taxon>
        <taxon>Ecdysozoa</taxon>
        <taxon>Arthropoda</taxon>
        <taxon>Hexapoda</taxon>
        <taxon>Insecta</taxon>
        <taxon>Pterygota</taxon>
        <taxon>Neoptera</taxon>
        <taxon>Endopterygota</taxon>
        <taxon>Lepidoptera</taxon>
        <taxon>Glossata</taxon>
        <taxon>Ditrysia</taxon>
        <taxon>Papilionoidea</taxon>
        <taxon>Nymphalidae</taxon>
        <taxon>Nymphalinae</taxon>
        <taxon>Vanessa</taxon>
    </lineage>
</organism>
<dbReference type="InterPro" id="IPR022700">
    <property type="entry name" value="CLIP"/>
</dbReference>
<evidence type="ECO:0000313" key="12">
    <source>
        <dbReference type="RefSeq" id="XP_026492019.2"/>
    </source>
</evidence>
<dbReference type="InterPro" id="IPR043504">
    <property type="entry name" value="Peptidase_S1_PA_chymotrypsin"/>
</dbReference>
<dbReference type="Gene3D" id="3.30.1640.30">
    <property type="match status" value="2"/>
</dbReference>
<evidence type="ECO:0000259" key="10">
    <source>
        <dbReference type="PROSITE" id="PS51888"/>
    </source>
</evidence>
<feature type="domain" description="Clip" evidence="10">
    <location>
        <begin position="25"/>
        <end position="79"/>
    </location>
</feature>
<feature type="domain" description="Clip" evidence="10">
    <location>
        <begin position="89"/>
        <end position="140"/>
    </location>
</feature>
<keyword evidence="5" id="KW-1015">Disulfide bond</keyword>
<dbReference type="AlphaFoldDB" id="A0A8B8I4M5"/>